<feature type="compositionally biased region" description="Basic and acidic residues" evidence="1">
    <location>
        <begin position="184"/>
        <end position="198"/>
    </location>
</feature>
<protein>
    <submittedName>
        <fullName evidence="2">Uncharacterized protein</fullName>
    </submittedName>
</protein>
<sequence length="205" mass="21061">MTTDCWTQMQNRGQEIGTADHASTSTFRGETHASDATTRGPATEVITGVSVEEAARPSGSPARMSGPVTGIALLAIAVPTTSPAAQAASSAVPSRMTLVALAAALIARFHVLVALDLAAVALAAAAAARDGNPVTGFVPDWAAMSTTLPAGWSASGAMHQGNSVANLHFNASRFSIFGSTNQSRRRENHDLNTPKEADECLFASS</sequence>
<proteinExistence type="predicted"/>
<organism evidence="2 3">
    <name type="scientific">Rehmannia glutinosa</name>
    <name type="common">Chinese foxglove</name>
    <dbReference type="NCBI Taxonomy" id="99300"/>
    <lineage>
        <taxon>Eukaryota</taxon>
        <taxon>Viridiplantae</taxon>
        <taxon>Streptophyta</taxon>
        <taxon>Embryophyta</taxon>
        <taxon>Tracheophyta</taxon>
        <taxon>Spermatophyta</taxon>
        <taxon>Magnoliopsida</taxon>
        <taxon>eudicotyledons</taxon>
        <taxon>Gunneridae</taxon>
        <taxon>Pentapetalae</taxon>
        <taxon>asterids</taxon>
        <taxon>lamiids</taxon>
        <taxon>Lamiales</taxon>
        <taxon>Orobanchaceae</taxon>
        <taxon>Rehmannieae</taxon>
        <taxon>Rehmannia</taxon>
    </lineage>
</organism>
<keyword evidence="3" id="KW-1185">Reference proteome</keyword>
<evidence type="ECO:0000256" key="1">
    <source>
        <dbReference type="SAM" id="MobiDB-lite"/>
    </source>
</evidence>
<evidence type="ECO:0000313" key="2">
    <source>
        <dbReference type="EMBL" id="KAK6137111.1"/>
    </source>
</evidence>
<name>A0ABR0VSE8_REHGL</name>
<reference evidence="2 3" key="1">
    <citation type="journal article" date="2021" name="Comput. Struct. Biotechnol. J.">
        <title>De novo genome assembly of the potent medicinal plant Rehmannia glutinosa using nanopore technology.</title>
        <authorList>
            <person name="Ma L."/>
            <person name="Dong C."/>
            <person name="Song C."/>
            <person name="Wang X."/>
            <person name="Zheng X."/>
            <person name="Niu Y."/>
            <person name="Chen S."/>
            <person name="Feng W."/>
        </authorList>
    </citation>
    <scope>NUCLEOTIDE SEQUENCE [LARGE SCALE GENOMIC DNA]</scope>
    <source>
        <strain evidence="2">DH-2019</strain>
    </source>
</reference>
<dbReference type="Proteomes" id="UP001318860">
    <property type="component" value="Unassembled WGS sequence"/>
</dbReference>
<feature type="region of interest" description="Disordered" evidence="1">
    <location>
        <begin position="181"/>
        <end position="205"/>
    </location>
</feature>
<comment type="caution">
    <text evidence="2">The sequence shown here is derived from an EMBL/GenBank/DDBJ whole genome shotgun (WGS) entry which is preliminary data.</text>
</comment>
<evidence type="ECO:0000313" key="3">
    <source>
        <dbReference type="Proteomes" id="UP001318860"/>
    </source>
</evidence>
<gene>
    <name evidence="2" type="ORF">DH2020_029142</name>
</gene>
<feature type="region of interest" description="Disordered" evidence="1">
    <location>
        <begin position="1"/>
        <end position="40"/>
    </location>
</feature>
<accession>A0ABR0VSE8</accession>
<feature type="compositionally biased region" description="Polar residues" evidence="1">
    <location>
        <begin position="1"/>
        <end position="13"/>
    </location>
</feature>
<dbReference type="EMBL" id="JABTTQ020000901">
    <property type="protein sequence ID" value="KAK6137111.1"/>
    <property type="molecule type" value="Genomic_DNA"/>
</dbReference>